<dbReference type="AlphaFoldDB" id="A0AAD7ZL80"/>
<reference evidence="18" key="1">
    <citation type="journal article" date="2023" name="IScience">
        <title>Live-bearing cockroach genome reveals convergent evolutionary mechanisms linked to viviparity in insects and beyond.</title>
        <authorList>
            <person name="Fouks B."/>
            <person name="Harrison M.C."/>
            <person name="Mikhailova A.A."/>
            <person name="Marchal E."/>
            <person name="English S."/>
            <person name="Carruthers M."/>
            <person name="Jennings E.C."/>
            <person name="Chiamaka E.L."/>
            <person name="Frigard R.A."/>
            <person name="Pippel M."/>
            <person name="Attardo G.M."/>
            <person name="Benoit J.B."/>
            <person name="Bornberg-Bauer E."/>
            <person name="Tobe S.S."/>
        </authorList>
    </citation>
    <scope>NUCLEOTIDE SEQUENCE</scope>
    <source>
        <strain evidence="18">Stay&amp;Tobe</strain>
    </source>
</reference>
<evidence type="ECO:0000256" key="15">
    <source>
        <dbReference type="ARBA" id="ARBA00043832"/>
    </source>
</evidence>
<keyword evidence="19" id="KW-1185">Reference proteome</keyword>
<evidence type="ECO:0000256" key="10">
    <source>
        <dbReference type="ARBA" id="ARBA00023180"/>
    </source>
</evidence>
<evidence type="ECO:0000256" key="11">
    <source>
        <dbReference type="ARBA" id="ARBA00031642"/>
    </source>
</evidence>
<comment type="subcellular location">
    <subcellularLocation>
        <location evidence="1">Cell membrane</location>
    </subcellularLocation>
</comment>
<dbReference type="CDD" id="cd07061">
    <property type="entry name" value="HP_HAP_like"/>
    <property type="match status" value="1"/>
</dbReference>
<dbReference type="EC" id="3.1.3.80" evidence="3"/>
<evidence type="ECO:0000256" key="3">
    <source>
        <dbReference type="ARBA" id="ARBA00012976"/>
    </source>
</evidence>
<evidence type="ECO:0000256" key="12">
    <source>
        <dbReference type="ARBA" id="ARBA00043668"/>
    </source>
</evidence>
<feature type="disulfide bond" evidence="16">
    <location>
        <begin position="55"/>
        <end position="390"/>
    </location>
</feature>
<evidence type="ECO:0000256" key="5">
    <source>
        <dbReference type="ARBA" id="ARBA00018097"/>
    </source>
</evidence>
<evidence type="ECO:0000256" key="1">
    <source>
        <dbReference type="ARBA" id="ARBA00004236"/>
    </source>
</evidence>
<feature type="chain" id="PRO_5042252184" description="Multiple inositol polyphosphate phosphatase 1" evidence="17">
    <location>
        <begin position="17"/>
        <end position="454"/>
    </location>
</feature>
<evidence type="ECO:0000313" key="19">
    <source>
        <dbReference type="Proteomes" id="UP001233999"/>
    </source>
</evidence>
<dbReference type="PANTHER" id="PTHR20963:SF8">
    <property type="entry name" value="MULTIPLE INOSITOL POLYPHOSPHATE PHOSPHATASE 1"/>
    <property type="match status" value="1"/>
</dbReference>
<evidence type="ECO:0000256" key="16">
    <source>
        <dbReference type="PIRSR" id="PIRSR000894-2"/>
    </source>
</evidence>
<comment type="catalytic activity">
    <reaction evidence="14">
        <text>1D-myo-inositol hexakisphosphate + H2O = 1D-myo-inositol 1,2,4,5,6-pentakisphosphate + phosphate</text>
        <dbReference type="Rhea" id="RHEA:16989"/>
        <dbReference type="ChEBI" id="CHEBI:15377"/>
        <dbReference type="ChEBI" id="CHEBI:43474"/>
        <dbReference type="ChEBI" id="CHEBI:57798"/>
        <dbReference type="ChEBI" id="CHEBI:58130"/>
        <dbReference type="EC" id="3.1.3.62"/>
    </reaction>
    <physiologicalReaction direction="left-to-right" evidence="14">
        <dbReference type="Rhea" id="RHEA:16990"/>
    </physiologicalReaction>
</comment>
<comment type="catalytic activity">
    <reaction evidence="15">
        <text>(2R)-2,3-bisphosphoglycerate + H2O = (2R)-2-phosphoglycerate + phosphate</text>
        <dbReference type="Rhea" id="RHEA:27381"/>
        <dbReference type="ChEBI" id="CHEBI:15377"/>
        <dbReference type="ChEBI" id="CHEBI:43474"/>
        <dbReference type="ChEBI" id="CHEBI:58248"/>
        <dbReference type="ChEBI" id="CHEBI:58289"/>
        <dbReference type="EC" id="3.1.3.80"/>
    </reaction>
    <physiologicalReaction direction="left-to-right" evidence="15">
        <dbReference type="Rhea" id="RHEA:27382"/>
    </physiologicalReaction>
</comment>
<dbReference type="EMBL" id="JASPKZ010007819">
    <property type="protein sequence ID" value="KAJ9582182.1"/>
    <property type="molecule type" value="Genomic_DNA"/>
</dbReference>
<keyword evidence="16" id="KW-1015">Disulfide bond</keyword>
<feature type="signal peptide" evidence="17">
    <location>
        <begin position="1"/>
        <end position="16"/>
    </location>
</feature>
<dbReference type="InterPro" id="IPR016274">
    <property type="entry name" value="Histidine_acid_Pase_euk"/>
</dbReference>
<dbReference type="Proteomes" id="UP001233999">
    <property type="component" value="Unassembled WGS sequence"/>
</dbReference>
<protein>
    <recommendedName>
        <fullName evidence="5">Multiple inositol polyphosphate phosphatase 1</fullName>
        <ecNumber evidence="4">3.1.3.62</ecNumber>
        <ecNumber evidence="3">3.1.3.80</ecNumber>
    </recommendedName>
    <alternativeName>
        <fullName evidence="11">2,3-bisphosphoglycerate 3-phosphatase</fullName>
    </alternativeName>
</protein>
<evidence type="ECO:0000256" key="14">
    <source>
        <dbReference type="ARBA" id="ARBA00043691"/>
    </source>
</evidence>
<dbReference type="FunFam" id="3.40.50.1240:FF:000014">
    <property type="entry name" value="Multiple inositol polyphosphate phosphatase 1"/>
    <property type="match status" value="1"/>
</dbReference>
<keyword evidence="9" id="KW-0472">Membrane</keyword>
<evidence type="ECO:0000256" key="7">
    <source>
        <dbReference type="ARBA" id="ARBA00022729"/>
    </source>
</evidence>
<dbReference type="InterPro" id="IPR029033">
    <property type="entry name" value="His_PPase_superfam"/>
</dbReference>
<dbReference type="GO" id="GO:0005886">
    <property type="term" value="C:plasma membrane"/>
    <property type="evidence" value="ECO:0007669"/>
    <property type="project" value="UniProtKB-SubCell"/>
</dbReference>
<sequence>MLLLVCGVLVISQAMAYQQDYCYADDENPYLMFATKTAYEFVHSKPRNPEVVPSCKPVQFWLLSRHGTRFPDKKDIAGMEHLPEVRDQIIRNHEERKQGRLCEEDLEKLKRWSLSVFPAQADNLANQGYDDMKFMARRFKSQFPTLLNKPYQDDLYVFRSTDKQRTKTSAKAFAEGLFGNDADKVHVQTYPNDTLLKAYLNGRWCQRWKDLVDNNNDTFREKSLFEMGPQMQNLIQNVSQRLGFNYRLTYRQINDMYDMCRFDKAWNIRDISPWCAVFSSEELQLLEYREDLQDYYNYGYGNSLNIKLGCPPVKDFMSRFREIEDGNVQPTGVFYFTHRKMIQLVLAHLEIAKDDEHLTHTNYMAMKNRKWKSSLISPFSSNLAAVFFKCESGEQNRVMFFLQEKLYNYKGCNVGLCNWSFIKESLKKLQTNVTSISAVETGMVPDSYNQCTLH</sequence>
<evidence type="ECO:0000256" key="8">
    <source>
        <dbReference type="ARBA" id="ARBA00022801"/>
    </source>
</evidence>
<dbReference type="GO" id="GO:0003993">
    <property type="term" value="F:acid phosphatase activity"/>
    <property type="evidence" value="ECO:0007669"/>
    <property type="project" value="TreeGrafter"/>
</dbReference>
<comment type="similarity">
    <text evidence="2">Belongs to the histidine acid phosphatase family. MINPP1 subfamily.</text>
</comment>
<proteinExistence type="inferred from homology"/>
<evidence type="ECO:0000256" key="4">
    <source>
        <dbReference type="ARBA" id="ARBA00013040"/>
    </source>
</evidence>
<dbReference type="PANTHER" id="PTHR20963">
    <property type="entry name" value="MULTIPLE INOSITOL POLYPHOSPHATE PHOSPHATASE-RELATED"/>
    <property type="match status" value="1"/>
</dbReference>
<comment type="catalytic activity">
    <reaction evidence="13">
        <text>1D-myo-inositol 1,2,4,5,6-pentakisphosphate + H2O = 1D-myo-inositol 1,2,5,6-tetrakisphosphate + phosphate</text>
        <dbReference type="Rhea" id="RHEA:77115"/>
        <dbReference type="ChEBI" id="CHEBI:15377"/>
        <dbReference type="ChEBI" id="CHEBI:43474"/>
        <dbReference type="ChEBI" id="CHEBI:57798"/>
        <dbReference type="ChEBI" id="CHEBI:195535"/>
        <dbReference type="EC" id="3.1.3.62"/>
    </reaction>
    <physiologicalReaction direction="left-to-right" evidence="13">
        <dbReference type="Rhea" id="RHEA:77116"/>
    </physiologicalReaction>
</comment>
<dbReference type="GO" id="GO:0052745">
    <property type="term" value="F:inositol phosphate phosphatase activity"/>
    <property type="evidence" value="ECO:0007669"/>
    <property type="project" value="TreeGrafter"/>
</dbReference>
<evidence type="ECO:0000256" key="6">
    <source>
        <dbReference type="ARBA" id="ARBA00022475"/>
    </source>
</evidence>
<reference evidence="18" key="2">
    <citation type="submission" date="2023-05" db="EMBL/GenBank/DDBJ databases">
        <authorList>
            <person name="Fouks B."/>
        </authorList>
    </citation>
    <scope>NUCLEOTIDE SEQUENCE</scope>
    <source>
        <strain evidence="18">Stay&amp;Tobe</strain>
        <tissue evidence="18">Testes</tissue>
    </source>
</reference>
<dbReference type="SUPFAM" id="SSF53254">
    <property type="entry name" value="Phosphoglycerate mutase-like"/>
    <property type="match status" value="1"/>
</dbReference>
<keyword evidence="6" id="KW-1003">Cell membrane</keyword>
<evidence type="ECO:0000313" key="18">
    <source>
        <dbReference type="EMBL" id="KAJ9582182.1"/>
    </source>
</evidence>
<keyword evidence="8" id="KW-0378">Hydrolase</keyword>
<comment type="caution">
    <text evidence="18">The sequence shown here is derived from an EMBL/GenBank/DDBJ whole genome shotgun (WGS) entry which is preliminary data.</text>
</comment>
<feature type="disulfide bond" evidence="16">
    <location>
        <begin position="260"/>
        <end position="275"/>
    </location>
</feature>
<organism evidence="18 19">
    <name type="scientific">Diploptera punctata</name>
    <name type="common">Pacific beetle cockroach</name>
    <dbReference type="NCBI Taxonomy" id="6984"/>
    <lineage>
        <taxon>Eukaryota</taxon>
        <taxon>Metazoa</taxon>
        <taxon>Ecdysozoa</taxon>
        <taxon>Arthropoda</taxon>
        <taxon>Hexapoda</taxon>
        <taxon>Insecta</taxon>
        <taxon>Pterygota</taxon>
        <taxon>Neoptera</taxon>
        <taxon>Polyneoptera</taxon>
        <taxon>Dictyoptera</taxon>
        <taxon>Blattodea</taxon>
        <taxon>Blaberoidea</taxon>
        <taxon>Blaberidae</taxon>
        <taxon>Diplopterinae</taxon>
        <taxon>Diploptera</taxon>
    </lineage>
</organism>
<accession>A0AAD7ZL80</accession>
<dbReference type="Gene3D" id="3.40.50.1240">
    <property type="entry name" value="Phosphoglycerate mutase-like"/>
    <property type="match status" value="1"/>
</dbReference>
<gene>
    <name evidence="18" type="ORF">L9F63_003469</name>
</gene>
<dbReference type="InterPro" id="IPR000560">
    <property type="entry name" value="His_Pase_clade-2"/>
</dbReference>
<dbReference type="EC" id="3.1.3.62" evidence="4"/>
<evidence type="ECO:0000256" key="2">
    <source>
        <dbReference type="ARBA" id="ARBA00008422"/>
    </source>
</evidence>
<name>A0AAD7ZL80_DIPPU</name>
<dbReference type="PIRSF" id="PIRSF000894">
    <property type="entry name" value="Acid_phosphatase"/>
    <property type="match status" value="1"/>
</dbReference>
<comment type="catalytic activity">
    <reaction evidence="12">
        <text>1D-myo-inositol 1,2,5,6-tetrakisphosphate + H2O = 1D-myo-inositol 1,2,6-trisphosphate + phosphate</text>
        <dbReference type="Rhea" id="RHEA:77119"/>
        <dbReference type="ChEBI" id="CHEBI:15377"/>
        <dbReference type="ChEBI" id="CHEBI:43474"/>
        <dbReference type="ChEBI" id="CHEBI:195535"/>
        <dbReference type="ChEBI" id="CHEBI:195537"/>
        <dbReference type="EC" id="3.1.3.62"/>
    </reaction>
    <physiologicalReaction direction="left-to-right" evidence="12">
        <dbReference type="Rhea" id="RHEA:77120"/>
    </physiologicalReaction>
</comment>
<evidence type="ECO:0000256" key="17">
    <source>
        <dbReference type="SAM" id="SignalP"/>
    </source>
</evidence>
<evidence type="ECO:0000256" key="13">
    <source>
        <dbReference type="ARBA" id="ARBA00043671"/>
    </source>
</evidence>
<feature type="disulfide bond" evidence="16">
    <location>
        <begin position="412"/>
        <end position="417"/>
    </location>
</feature>
<dbReference type="GO" id="GO:0034417">
    <property type="term" value="F:bisphosphoglycerate 3-phosphatase activity"/>
    <property type="evidence" value="ECO:0007669"/>
    <property type="project" value="UniProtKB-EC"/>
</dbReference>
<keyword evidence="10" id="KW-0325">Glycoprotein</keyword>
<dbReference type="Pfam" id="PF00328">
    <property type="entry name" value="His_Phos_2"/>
    <property type="match status" value="1"/>
</dbReference>
<evidence type="ECO:0000256" key="9">
    <source>
        <dbReference type="ARBA" id="ARBA00023136"/>
    </source>
</evidence>
<keyword evidence="7 17" id="KW-0732">Signal</keyword>